<dbReference type="Proteomes" id="UP000823775">
    <property type="component" value="Unassembled WGS sequence"/>
</dbReference>
<keyword evidence="2" id="KW-1185">Reference proteome</keyword>
<evidence type="ECO:0000313" key="1">
    <source>
        <dbReference type="EMBL" id="MCE3215744.1"/>
    </source>
</evidence>
<gene>
    <name evidence="1" type="ORF">HAX54_003318</name>
</gene>
<proteinExistence type="predicted"/>
<comment type="caution">
    <text evidence="1">The sequence shown here is derived from an EMBL/GenBank/DDBJ whole genome shotgun (WGS) entry which is preliminary data.</text>
</comment>
<name>A0ABS8WW58_DATST</name>
<protein>
    <submittedName>
        <fullName evidence="1">Uncharacterized protein</fullName>
    </submittedName>
</protein>
<organism evidence="1 2">
    <name type="scientific">Datura stramonium</name>
    <name type="common">Jimsonweed</name>
    <name type="synonym">Common thornapple</name>
    <dbReference type="NCBI Taxonomy" id="4076"/>
    <lineage>
        <taxon>Eukaryota</taxon>
        <taxon>Viridiplantae</taxon>
        <taxon>Streptophyta</taxon>
        <taxon>Embryophyta</taxon>
        <taxon>Tracheophyta</taxon>
        <taxon>Spermatophyta</taxon>
        <taxon>Magnoliopsida</taxon>
        <taxon>eudicotyledons</taxon>
        <taxon>Gunneridae</taxon>
        <taxon>Pentapetalae</taxon>
        <taxon>asterids</taxon>
        <taxon>lamiids</taxon>
        <taxon>Solanales</taxon>
        <taxon>Solanaceae</taxon>
        <taxon>Solanoideae</taxon>
        <taxon>Datureae</taxon>
        <taxon>Datura</taxon>
    </lineage>
</organism>
<dbReference type="EMBL" id="JACEIK010011517">
    <property type="protein sequence ID" value="MCE3215744.1"/>
    <property type="molecule type" value="Genomic_DNA"/>
</dbReference>
<accession>A0ABS8WW58</accession>
<reference evidence="1 2" key="1">
    <citation type="journal article" date="2021" name="BMC Genomics">
        <title>Datura genome reveals duplications of psychoactive alkaloid biosynthetic genes and high mutation rate following tissue culture.</title>
        <authorList>
            <person name="Rajewski A."/>
            <person name="Carter-House D."/>
            <person name="Stajich J."/>
            <person name="Litt A."/>
        </authorList>
    </citation>
    <scope>NUCLEOTIDE SEQUENCE [LARGE SCALE GENOMIC DNA]</scope>
    <source>
        <strain evidence="1">AR-01</strain>
    </source>
</reference>
<sequence length="222" mass="24209">MKRGRFERVFLKILSGAARCSQEWSGKIRSWPFKMILEAEIPFLPLKFLGLDTPAPQLERANTAARGALEELTNARVVRPDVPILPGVAPLDASLPRDRARLCGTRLAPHASLLVGNWIMAAGNPLVRCPCHRGRKEGISCLAVAQKRAASAANARTRRIAQAVVPGARLPAHAIVPTLLLRCAVCCCTDVLAPRSWQCVDGLLTRATCSINMLVRYFVLQS</sequence>
<evidence type="ECO:0000313" key="2">
    <source>
        <dbReference type="Proteomes" id="UP000823775"/>
    </source>
</evidence>